<feature type="compositionally biased region" description="Pro residues" evidence="2">
    <location>
        <begin position="432"/>
        <end position="471"/>
    </location>
</feature>
<feature type="region of interest" description="Disordered" evidence="2">
    <location>
        <begin position="427"/>
        <end position="512"/>
    </location>
</feature>
<organism evidence="3 4">
    <name type="scientific">Tetrapyrgos nigripes</name>
    <dbReference type="NCBI Taxonomy" id="182062"/>
    <lineage>
        <taxon>Eukaryota</taxon>
        <taxon>Fungi</taxon>
        <taxon>Dikarya</taxon>
        <taxon>Basidiomycota</taxon>
        <taxon>Agaricomycotina</taxon>
        <taxon>Agaricomycetes</taxon>
        <taxon>Agaricomycetidae</taxon>
        <taxon>Agaricales</taxon>
        <taxon>Marasmiineae</taxon>
        <taxon>Marasmiaceae</taxon>
        <taxon>Tetrapyrgos</taxon>
    </lineage>
</organism>
<protein>
    <submittedName>
        <fullName evidence="3">Uncharacterized protein</fullName>
    </submittedName>
</protein>
<evidence type="ECO:0000256" key="1">
    <source>
        <dbReference type="SAM" id="Coils"/>
    </source>
</evidence>
<dbReference type="AlphaFoldDB" id="A0A8H5FEE8"/>
<dbReference type="EMBL" id="JAACJM010000289">
    <property type="protein sequence ID" value="KAF5333749.1"/>
    <property type="molecule type" value="Genomic_DNA"/>
</dbReference>
<feature type="compositionally biased region" description="Basic and acidic residues" evidence="2">
    <location>
        <begin position="558"/>
        <end position="570"/>
    </location>
</feature>
<gene>
    <name evidence="3" type="ORF">D9758_017910</name>
</gene>
<dbReference type="PANTHER" id="PTHR45615:SF40">
    <property type="entry name" value="MYOSIN HEAVY CHAIN, NON-MUSCLE"/>
    <property type="match status" value="1"/>
</dbReference>
<dbReference type="OrthoDB" id="10692167at2759"/>
<evidence type="ECO:0000313" key="3">
    <source>
        <dbReference type="EMBL" id="KAF5333749.1"/>
    </source>
</evidence>
<comment type="caution">
    <text evidence="3">The sequence shown here is derived from an EMBL/GenBank/DDBJ whole genome shotgun (WGS) entry which is preliminary data.</text>
</comment>
<dbReference type="GO" id="GO:0000146">
    <property type="term" value="F:microfilament motor activity"/>
    <property type="evidence" value="ECO:0007669"/>
    <property type="project" value="TreeGrafter"/>
</dbReference>
<dbReference type="PANTHER" id="PTHR45615">
    <property type="entry name" value="MYOSIN HEAVY CHAIN, NON-MUSCLE"/>
    <property type="match status" value="1"/>
</dbReference>
<keyword evidence="1" id="KW-0175">Coiled coil</keyword>
<dbReference type="GO" id="GO:0032982">
    <property type="term" value="C:myosin filament"/>
    <property type="evidence" value="ECO:0007669"/>
    <property type="project" value="TreeGrafter"/>
</dbReference>
<evidence type="ECO:0000313" key="4">
    <source>
        <dbReference type="Proteomes" id="UP000559256"/>
    </source>
</evidence>
<dbReference type="GO" id="GO:0016460">
    <property type="term" value="C:myosin II complex"/>
    <property type="evidence" value="ECO:0007669"/>
    <property type="project" value="TreeGrafter"/>
</dbReference>
<evidence type="ECO:0000256" key="2">
    <source>
        <dbReference type="SAM" id="MobiDB-lite"/>
    </source>
</evidence>
<accession>A0A8H5FEE8</accession>
<feature type="coiled-coil region" evidence="1">
    <location>
        <begin position="302"/>
        <end position="336"/>
    </location>
</feature>
<proteinExistence type="predicted"/>
<feature type="coiled-coil region" evidence="1">
    <location>
        <begin position="10"/>
        <end position="216"/>
    </location>
</feature>
<sequence length="760" mass="85764">MIGFQGFAQIAHLKSEKDLLERTITVLDDEKNDLEQDLSVALKQKSDLEDKLKERLAPEEVNDLRASMATRQEEIKEAECQLASLQSERLDTLQKLQKMKDEKGDIDIRLQDLNSLSERLGSELQSANIEAAKVPGLEERVEALSNLHEDVKNQLGLALTEANKVPELRKEVHELTLSNQQVNDKLVSAQAEANRVLELEEQLKDLRNDLVGEQAEASKVPELEQRVRDLLKAEPNSSSLQEELSAERTKLKSLQYDHERELEKQWSEAAAALQAQIATLSDTHTREMKAVNEARYITEDQLTKAQNRINQLTESLKDLEIARASLETEKSSVQLEVTTVQDERNVLKVSFDFLRGRRKVIAYTYGYVQNAHTGCRPQAEFDELDRLATEAVQQRVNEINSILEQELAGRPTLDEVRQLNDEITKLKTNTFQPPPPPPRPFQPPPLPPQPFQPLPPPPRPFQPPPPPPQPFQLPQTSGFASGGPDFEAPADGESSMSSFLPGPRRTLRGAPVSRELARTYELEGNHKKASTYKYKLGNKIVTPDKPWSNAMPSRYTKAGKEARAQRRWYDLESEEDEANGDGTYAWTDEAMDADDEGENDNEDEDAGQKESDDHVVLRQWKQKGRKKDYSRTEQNNNKNLLVRTLILVCLGSRCLFEAFCCESVTPERLALFRANPGLNGPMLCNSFLDTDETLATTADLLDKSPWNQTLFYKLADELVAIAKACADARFGDLKETGEYASAGRCIQRQVRVLILLHKIN</sequence>
<keyword evidence="4" id="KW-1185">Reference proteome</keyword>
<name>A0A8H5FEE8_9AGAR</name>
<dbReference type="GO" id="GO:0051015">
    <property type="term" value="F:actin filament binding"/>
    <property type="evidence" value="ECO:0007669"/>
    <property type="project" value="TreeGrafter"/>
</dbReference>
<feature type="compositionally biased region" description="Acidic residues" evidence="2">
    <location>
        <begin position="589"/>
        <end position="605"/>
    </location>
</feature>
<dbReference type="Proteomes" id="UP000559256">
    <property type="component" value="Unassembled WGS sequence"/>
</dbReference>
<reference evidence="3 4" key="1">
    <citation type="journal article" date="2020" name="ISME J.">
        <title>Uncovering the hidden diversity of litter-decomposition mechanisms in mushroom-forming fungi.</title>
        <authorList>
            <person name="Floudas D."/>
            <person name="Bentzer J."/>
            <person name="Ahren D."/>
            <person name="Johansson T."/>
            <person name="Persson P."/>
            <person name="Tunlid A."/>
        </authorList>
    </citation>
    <scope>NUCLEOTIDE SEQUENCE [LARGE SCALE GENOMIC DNA]</scope>
    <source>
        <strain evidence="3 4">CBS 291.85</strain>
    </source>
</reference>
<dbReference type="GO" id="GO:0005737">
    <property type="term" value="C:cytoplasm"/>
    <property type="evidence" value="ECO:0007669"/>
    <property type="project" value="TreeGrafter"/>
</dbReference>
<feature type="region of interest" description="Disordered" evidence="2">
    <location>
        <begin position="550"/>
        <end position="614"/>
    </location>
</feature>